<sequence length="200" mass="22825">MTHPKISGAILAGGLSTRMGGNDKGLVQFDNVPLYQRIATRLQPQVHELLINANRNLGIYRQSGYPIIPDIIADFSGPLAGMLAVLKSAIHEWVVFVPCDVPDFPENLVATLWHYKQNAWAAYAHDCKRAHPTLALMHRSLIPRLESYLALGDRKLMFFMQMIKAKAVYFPHPHAFTNLNTPEECLYWQHHHWERFQESA</sequence>
<keyword evidence="13" id="KW-1185">Reference proteome</keyword>
<evidence type="ECO:0000256" key="8">
    <source>
        <dbReference type="HAMAP-Rule" id="MF_00316"/>
    </source>
</evidence>
<dbReference type="CDD" id="cd02503">
    <property type="entry name" value="MobA"/>
    <property type="match status" value="1"/>
</dbReference>
<reference evidence="11 13" key="2">
    <citation type="submission" date="2019-07" db="EMBL/GenBank/DDBJ databases">
        <title>Genomic Encyclopedia of Type Strains, Phase I: the one thousand microbial genomes (KMG-I) project.</title>
        <authorList>
            <person name="Kyrpides N."/>
        </authorList>
    </citation>
    <scope>NUCLEOTIDE SEQUENCE [LARGE SCALE GENOMIC DNA]</scope>
    <source>
        <strain evidence="11 13">DSM 17909</strain>
    </source>
</reference>
<keyword evidence="3 8" id="KW-0479">Metal-binding</keyword>
<reference evidence="10 12" key="1">
    <citation type="submission" date="2013-07" db="EMBL/GenBank/DDBJ databases">
        <authorList>
            <person name="Genoscope - CEA"/>
        </authorList>
    </citation>
    <scope>NUCLEOTIDE SEQUENCE [LARGE SCALE GENOMIC DNA]</scope>
    <source>
        <strain evidence="10">FRM16</strain>
        <strain evidence="12">FRM16 / DSM 17909</strain>
    </source>
</reference>
<feature type="binding site" evidence="8">
    <location>
        <begin position="11"/>
        <end position="13"/>
    </location>
    <ligand>
        <name>GTP</name>
        <dbReference type="ChEBI" id="CHEBI:37565"/>
    </ligand>
</feature>
<feature type="binding site" evidence="8">
    <location>
        <position position="70"/>
    </location>
    <ligand>
        <name>GTP</name>
        <dbReference type="ChEBI" id="CHEBI:37565"/>
    </ligand>
</feature>
<dbReference type="Proteomes" id="UP000032721">
    <property type="component" value="Chromosome"/>
</dbReference>
<keyword evidence="11" id="KW-0548">Nucleotidyltransferase</keyword>
<dbReference type="InterPro" id="IPR029044">
    <property type="entry name" value="Nucleotide-diphossugar_trans"/>
</dbReference>
<keyword evidence="5 8" id="KW-0460">Magnesium</keyword>
<keyword evidence="6 8" id="KW-0342">GTP-binding</keyword>
<comment type="domain">
    <text evidence="8">The N-terminal domain determines nucleotide recognition and specific binding, while the C-terminal domain determines the specific binding to the target protein.</text>
</comment>
<feature type="domain" description="MobA-like NTP transferase" evidence="9">
    <location>
        <begin position="8"/>
        <end position="161"/>
    </location>
</feature>
<dbReference type="GO" id="GO:0005525">
    <property type="term" value="F:GTP binding"/>
    <property type="evidence" value="ECO:0007669"/>
    <property type="project" value="UniProtKB-UniRule"/>
</dbReference>
<accession>A0A068QX76</accession>
<keyword evidence="4 8" id="KW-0547">Nucleotide-binding</keyword>
<dbReference type="NCBIfam" id="TIGR02665">
    <property type="entry name" value="molyb_mobA"/>
    <property type="match status" value="1"/>
</dbReference>
<dbReference type="EC" id="2.7.7.77" evidence="8"/>
<comment type="subunit">
    <text evidence="8">Monomer.</text>
</comment>
<dbReference type="KEGG" id="xdo:XDD1_3694"/>
<keyword evidence="2 8" id="KW-0808">Transferase</keyword>
<evidence type="ECO:0000256" key="1">
    <source>
        <dbReference type="ARBA" id="ARBA00022490"/>
    </source>
</evidence>
<evidence type="ECO:0000256" key="6">
    <source>
        <dbReference type="ARBA" id="ARBA00023134"/>
    </source>
</evidence>
<dbReference type="EMBL" id="FO704550">
    <property type="protein sequence ID" value="CDG19379.1"/>
    <property type="molecule type" value="Genomic_DNA"/>
</dbReference>
<dbReference type="HAMAP" id="MF_00316">
    <property type="entry name" value="MobA"/>
    <property type="match status" value="1"/>
</dbReference>
<name>A0A068QX76_9GAMM</name>
<gene>
    <name evidence="8 10" type="primary">mobA</name>
    <name evidence="11" type="ORF">LY16_01997</name>
    <name evidence="10" type="ORF">XDD1_3694</name>
</gene>
<evidence type="ECO:0000256" key="5">
    <source>
        <dbReference type="ARBA" id="ARBA00022842"/>
    </source>
</evidence>
<feature type="binding site" evidence="8">
    <location>
        <position position="100"/>
    </location>
    <ligand>
        <name>GTP</name>
        <dbReference type="ChEBI" id="CHEBI:37565"/>
    </ligand>
</feature>
<evidence type="ECO:0000313" key="11">
    <source>
        <dbReference type="EMBL" id="TYP05852.1"/>
    </source>
</evidence>
<dbReference type="EMBL" id="VNHN01000028">
    <property type="protein sequence ID" value="TYP05852.1"/>
    <property type="molecule type" value="Genomic_DNA"/>
</dbReference>
<evidence type="ECO:0000256" key="3">
    <source>
        <dbReference type="ARBA" id="ARBA00022723"/>
    </source>
</evidence>
<feature type="binding site" evidence="8">
    <location>
        <position position="52"/>
    </location>
    <ligand>
        <name>GTP</name>
        <dbReference type="ChEBI" id="CHEBI:37565"/>
    </ligand>
</feature>
<dbReference type="InterPro" id="IPR013482">
    <property type="entry name" value="Molybde_CF_guanTrfase"/>
</dbReference>
<dbReference type="OrthoDB" id="9788394at2"/>
<dbReference type="PANTHER" id="PTHR19136">
    <property type="entry name" value="MOLYBDENUM COFACTOR GUANYLYLTRANSFERASE"/>
    <property type="match status" value="1"/>
</dbReference>
<dbReference type="Pfam" id="PF12804">
    <property type="entry name" value="NTP_transf_3"/>
    <property type="match status" value="1"/>
</dbReference>
<dbReference type="GO" id="GO:0005737">
    <property type="term" value="C:cytoplasm"/>
    <property type="evidence" value="ECO:0007669"/>
    <property type="project" value="UniProtKB-SubCell"/>
</dbReference>
<evidence type="ECO:0000313" key="10">
    <source>
        <dbReference type="EMBL" id="CDG19379.1"/>
    </source>
</evidence>
<dbReference type="HOGENOM" id="CLU_055597_5_1_6"/>
<feature type="binding site" evidence="8">
    <location>
        <position position="24"/>
    </location>
    <ligand>
        <name>GTP</name>
        <dbReference type="ChEBI" id="CHEBI:37565"/>
    </ligand>
</feature>
<dbReference type="RefSeq" id="WP_045973059.1">
    <property type="nucleotide sequence ID" value="NZ_CAWMED010000001.1"/>
</dbReference>
<keyword evidence="1 8" id="KW-0963">Cytoplasm</keyword>
<comment type="function">
    <text evidence="8">Transfers a GMP moiety from GTP to Mo-molybdopterin (Mo-MPT) cofactor (Moco or molybdenum cofactor) to form Mo-molybdopterin guanine dinucleotide (Mo-MGD) cofactor.</text>
</comment>
<dbReference type="Proteomes" id="UP000324170">
    <property type="component" value="Unassembled WGS sequence"/>
</dbReference>
<comment type="cofactor">
    <cofactor evidence="8">
        <name>Mg(2+)</name>
        <dbReference type="ChEBI" id="CHEBI:18420"/>
    </cofactor>
</comment>
<evidence type="ECO:0000256" key="4">
    <source>
        <dbReference type="ARBA" id="ARBA00022741"/>
    </source>
</evidence>
<dbReference type="STRING" id="351671.XDD1_3694"/>
<comment type="subcellular location">
    <subcellularLocation>
        <location evidence="8">Cytoplasm</location>
    </subcellularLocation>
</comment>
<organism evidence="10 12">
    <name type="scientific">Xenorhabdus doucetiae</name>
    <dbReference type="NCBI Taxonomy" id="351671"/>
    <lineage>
        <taxon>Bacteria</taxon>
        <taxon>Pseudomonadati</taxon>
        <taxon>Pseudomonadota</taxon>
        <taxon>Gammaproteobacteria</taxon>
        <taxon>Enterobacterales</taxon>
        <taxon>Morganellaceae</taxon>
        <taxon>Xenorhabdus</taxon>
    </lineage>
</organism>
<dbReference type="PANTHER" id="PTHR19136:SF81">
    <property type="entry name" value="MOLYBDENUM COFACTOR GUANYLYLTRANSFERASE"/>
    <property type="match status" value="1"/>
</dbReference>
<dbReference type="AlphaFoldDB" id="A0A068QX76"/>
<keyword evidence="7 8" id="KW-0501">Molybdenum cofactor biosynthesis</keyword>
<dbReference type="SUPFAM" id="SSF53448">
    <property type="entry name" value="Nucleotide-diphospho-sugar transferases"/>
    <property type="match status" value="1"/>
</dbReference>
<comment type="catalytic activity">
    <reaction evidence="8">
        <text>Mo-molybdopterin + GTP + H(+) = Mo-molybdopterin guanine dinucleotide + diphosphate</text>
        <dbReference type="Rhea" id="RHEA:34243"/>
        <dbReference type="ChEBI" id="CHEBI:15378"/>
        <dbReference type="ChEBI" id="CHEBI:33019"/>
        <dbReference type="ChEBI" id="CHEBI:37565"/>
        <dbReference type="ChEBI" id="CHEBI:71302"/>
        <dbReference type="ChEBI" id="CHEBI:71310"/>
        <dbReference type="EC" id="2.7.7.77"/>
    </reaction>
</comment>
<comment type="similarity">
    <text evidence="8">Belongs to the MobA family.</text>
</comment>
<evidence type="ECO:0000259" key="9">
    <source>
        <dbReference type="Pfam" id="PF12804"/>
    </source>
</evidence>
<feature type="binding site" evidence="8">
    <location>
        <position position="100"/>
    </location>
    <ligand>
        <name>Mg(2+)</name>
        <dbReference type="ChEBI" id="CHEBI:18420"/>
    </ligand>
</feature>
<protein>
    <recommendedName>
        <fullName evidence="8">Molybdenum cofactor guanylyltransferase</fullName>
        <shortName evidence="8">MoCo guanylyltransferase</shortName>
        <ecNumber evidence="8">2.7.7.77</ecNumber>
    </recommendedName>
    <alternativeName>
        <fullName evidence="8">GTP:molybdopterin guanylyltransferase</fullName>
    </alternativeName>
    <alternativeName>
        <fullName evidence="8">Mo-MPT guanylyltransferase</fullName>
    </alternativeName>
    <alternativeName>
        <fullName evidence="8">Molybdopterin guanylyltransferase</fullName>
    </alternativeName>
    <alternativeName>
        <fullName evidence="8">Molybdopterin-guanine dinucleotide synthase</fullName>
        <shortName evidence="8">MGD synthase</shortName>
    </alternativeName>
</protein>
<dbReference type="GO" id="GO:0046872">
    <property type="term" value="F:metal ion binding"/>
    <property type="evidence" value="ECO:0007669"/>
    <property type="project" value="UniProtKB-KW"/>
</dbReference>
<dbReference type="GO" id="GO:1902758">
    <property type="term" value="P:bis(molybdopterin guanine dinucleotide)molybdenum biosynthetic process"/>
    <property type="evidence" value="ECO:0007669"/>
    <property type="project" value="TreeGrafter"/>
</dbReference>
<evidence type="ECO:0000256" key="2">
    <source>
        <dbReference type="ARBA" id="ARBA00022679"/>
    </source>
</evidence>
<dbReference type="GO" id="GO:0061603">
    <property type="term" value="F:molybdenum cofactor guanylyltransferase activity"/>
    <property type="evidence" value="ECO:0007669"/>
    <property type="project" value="UniProtKB-EC"/>
</dbReference>
<proteinExistence type="inferred from homology"/>
<evidence type="ECO:0000313" key="12">
    <source>
        <dbReference type="Proteomes" id="UP000032721"/>
    </source>
</evidence>
<evidence type="ECO:0000313" key="13">
    <source>
        <dbReference type="Proteomes" id="UP000324170"/>
    </source>
</evidence>
<dbReference type="InterPro" id="IPR025877">
    <property type="entry name" value="MobA-like_NTP_Trfase"/>
</dbReference>
<dbReference type="Gene3D" id="3.90.550.10">
    <property type="entry name" value="Spore Coat Polysaccharide Biosynthesis Protein SpsA, Chain A"/>
    <property type="match status" value="1"/>
</dbReference>
<evidence type="ECO:0000256" key="7">
    <source>
        <dbReference type="ARBA" id="ARBA00023150"/>
    </source>
</evidence>